<evidence type="ECO:0000259" key="8">
    <source>
        <dbReference type="Pfam" id="PF08281"/>
    </source>
</evidence>
<dbReference type="Gene3D" id="1.10.1740.10">
    <property type="match status" value="1"/>
</dbReference>
<evidence type="ECO:0000256" key="6">
    <source>
        <dbReference type="RuleBase" id="RU000716"/>
    </source>
</evidence>
<organism evidence="9 10">
    <name type="scientific">Luedemannella helvata</name>
    <dbReference type="NCBI Taxonomy" id="349315"/>
    <lineage>
        <taxon>Bacteria</taxon>
        <taxon>Bacillati</taxon>
        <taxon>Actinomycetota</taxon>
        <taxon>Actinomycetes</taxon>
        <taxon>Micromonosporales</taxon>
        <taxon>Micromonosporaceae</taxon>
        <taxon>Luedemannella</taxon>
    </lineage>
</organism>
<evidence type="ECO:0000313" key="9">
    <source>
        <dbReference type="EMBL" id="GAA1773197.1"/>
    </source>
</evidence>
<dbReference type="InterPro" id="IPR013324">
    <property type="entry name" value="RNA_pol_sigma_r3/r4-like"/>
</dbReference>
<keyword evidence="4 6" id="KW-0238">DNA-binding</keyword>
<dbReference type="InterPro" id="IPR013325">
    <property type="entry name" value="RNA_pol_sigma_r2"/>
</dbReference>
<evidence type="ECO:0000256" key="5">
    <source>
        <dbReference type="ARBA" id="ARBA00023163"/>
    </source>
</evidence>
<dbReference type="NCBIfam" id="TIGR02937">
    <property type="entry name" value="sigma70-ECF"/>
    <property type="match status" value="1"/>
</dbReference>
<dbReference type="PANTHER" id="PTHR43133">
    <property type="entry name" value="RNA POLYMERASE ECF-TYPE SIGMA FACTO"/>
    <property type="match status" value="1"/>
</dbReference>
<dbReference type="EMBL" id="BAAALS010000034">
    <property type="protein sequence ID" value="GAA1773197.1"/>
    <property type="molecule type" value="Genomic_DNA"/>
</dbReference>
<dbReference type="InterPro" id="IPR039425">
    <property type="entry name" value="RNA_pol_sigma-70-like"/>
</dbReference>
<protein>
    <recommendedName>
        <fullName evidence="6">RNA polymerase sigma factor</fullName>
    </recommendedName>
</protein>
<evidence type="ECO:0000256" key="1">
    <source>
        <dbReference type="ARBA" id="ARBA00010641"/>
    </source>
</evidence>
<dbReference type="SUPFAM" id="SSF88659">
    <property type="entry name" value="Sigma3 and sigma4 domains of RNA polymerase sigma factors"/>
    <property type="match status" value="1"/>
</dbReference>
<sequence>MTQRTDGELLAAMAADDRTALEVLYRRHSPWLMLRLGRRCADAALVDEVIQDTFLAIWRKPTGWDGRGEVAAWIWGIGIRRLLDHLRKRAPQTQELTETLEVVASAEDRVLLGVEYGDLGGALARLSPELRSVVQATILDGLTTREAAKLLGIPAGTVKTRMMRARAVLREELA</sequence>
<evidence type="ECO:0000256" key="4">
    <source>
        <dbReference type="ARBA" id="ARBA00023125"/>
    </source>
</evidence>
<dbReference type="Gene3D" id="1.10.10.10">
    <property type="entry name" value="Winged helix-like DNA-binding domain superfamily/Winged helix DNA-binding domain"/>
    <property type="match status" value="1"/>
</dbReference>
<dbReference type="InterPro" id="IPR013249">
    <property type="entry name" value="RNA_pol_sigma70_r4_t2"/>
</dbReference>
<dbReference type="SUPFAM" id="SSF88946">
    <property type="entry name" value="Sigma2 domain of RNA polymerase sigma factors"/>
    <property type="match status" value="1"/>
</dbReference>
<dbReference type="Pfam" id="PF08281">
    <property type="entry name" value="Sigma70_r4_2"/>
    <property type="match status" value="1"/>
</dbReference>
<evidence type="ECO:0000313" key="10">
    <source>
        <dbReference type="Proteomes" id="UP001500655"/>
    </source>
</evidence>
<evidence type="ECO:0000259" key="7">
    <source>
        <dbReference type="Pfam" id="PF04542"/>
    </source>
</evidence>
<feature type="domain" description="RNA polymerase sigma-70 region 2" evidence="7">
    <location>
        <begin position="24"/>
        <end position="90"/>
    </location>
</feature>
<keyword evidence="3 6" id="KW-0731">Sigma factor</keyword>
<evidence type="ECO:0000256" key="3">
    <source>
        <dbReference type="ARBA" id="ARBA00023082"/>
    </source>
</evidence>
<dbReference type="InterPro" id="IPR000838">
    <property type="entry name" value="RNA_pol_sigma70_ECF_CS"/>
</dbReference>
<name>A0ABN2L5F6_9ACTN</name>
<keyword evidence="10" id="KW-1185">Reference proteome</keyword>
<dbReference type="RefSeq" id="WP_344087201.1">
    <property type="nucleotide sequence ID" value="NZ_BAAALS010000034.1"/>
</dbReference>
<comment type="caution">
    <text evidence="9">The sequence shown here is derived from an EMBL/GenBank/DDBJ whole genome shotgun (WGS) entry which is preliminary data.</text>
</comment>
<dbReference type="InterPro" id="IPR007627">
    <property type="entry name" value="RNA_pol_sigma70_r2"/>
</dbReference>
<gene>
    <name evidence="9" type="ORF">GCM10009681_50910</name>
</gene>
<dbReference type="PANTHER" id="PTHR43133:SF46">
    <property type="entry name" value="RNA POLYMERASE SIGMA-70 FACTOR ECF SUBFAMILY"/>
    <property type="match status" value="1"/>
</dbReference>
<proteinExistence type="inferred from homology"/>
<keyword evidence="2 6" id="KW-0805">Transcription regulation</keyword>
<accession>A0ABN2L5F6</accession>
<evidence type="ECO:0000256" key="2">
    <source>
        <dbReference type="ARBA" id="ARBA00023015"/>
    </source>
</evidence>
<dbReference type="CDD" id="cd06171">
    <property type="entry name" value="Sigma70_r4"/>
    <property type="match status" value="1"/>
</dbReference>
<dbReference type="InterPro" id="IPR014284">
    <property type="entry name" value="RNA_pol_sigma-70_dom"/>
</dbReference>
<reference evidence="9 10" key="1">
    <citation type="journal article" date="2019" name="Int. J. Syst. Evol. Microbiol.">
        <title>The Global Catalogue of Microorganisms (GCM) 10K type strain sequencing project: providing services to taxonomists for standard genome sequencing and annotation.</title>
        <authorList>
            <consortium name="The Broad Institute Genomics Platform"/>
            <consortium name="The Broad Institute Genome Sequencing Center for Infectious Disease"/>
            <person name="Wu L."/>
            <person name="Ma J."/>
        </authorList>
    </citation>
    <scope>NUCLEOTIDE SEQUENCE [LARGE SCALE GENOMIC DNA]</scope>
    <source>
        <strain evidence="9 10">JCM 13249</strain>
    </source>
</reference>
<keyword evidence="5 6" id="KW-0804">Transcription</keyword>
<feature type="domain" description="RNA polymerase sigma factor 70 region 4 type 2" evidence="8">
    <location>
        <begin position="119"/>
        <end position="167"/>
    </location>
</feature>
<comment type="similarity">
    <text evidence="1 6">Belongs to the sigma-70 factor family. ECF subfamily.</text>
</comment>
<dbReference type="Proteomes" id="UP001500655">
    <property type="component" value="Unassembled WGS sequence"/>
</dbReference>
<dbReference type="Pfam" id="PF04542">
    <property type="entry name" value="Sigma70_r2"/>
    <property type="match status" value="1"/>
</dbReference>
<dbReference type="InterPro" id="IPR036388">
    <property type="entry name" value="WH-like_DNA-bd_sf"/>
</dbReference>
<dbReference type="PROSITE" id="PS01063">
    <property type="entry name" value="SIGMA70_ECF"/>
    <property type="match status" value="1"/>
</dbReference>